<reference evidence="1" key="1">
    <citation type="submission" date="2020-08" db="EMBL/GenBank/DDBJ databases">
        <title>Genome public.</title>
        <authorList>
            <person name="Liu C."/>
            <person name="Sun Q."/>
        </authorList>
    </citation>
    <scope>NUCLEOTIDE SEQUENCE</scope>
    <source>
        <strain evidence="1">NSJ-42</strain>
    </source>
</reference>
<organism evidence="1 2">
    <name type="scientific">Clostridium lentum</name>
    <dbReference type="NCBI Taxonomy" id="2763037"/>
    <lineage>
        <taxon>Bacteria</taxon>
        <taxon>Bacillati</taxon>
        <taxon>Bacillota</taxon>
        <taxon>Clostridia</taxon>
        <taxon>Eubacteriales</taxon>
        <taxon>Clostridiaceae</taxon>
        <taxon>Clostridium</taxon>
    </lineage>
</organism>
<dbReference type="RefSeq" id="WP_186834833.1">
    <property type="nucleotide sequence ID" value="NZ_JACOOQ010000005.1"/>
</dbReference>
<proteinExistence type="predicted"/>
<name>A0A8I0A948_9CLOT</name>
<sequence length="209" mass="25363">MKELTEVLNEVLVGRLDAIYNEREKMFQQGNYEEVQFRDYEIFKNRYYSEIKEKFFEEVNNNVKNTIEDSFSNIELYMKNYFNEKKNNEIMRRNIKAVETFVILKEIFKRNEIQWALLDITNRIEKSQSNNFTIIIEKTQYKMALALLNIIALKIDGTTKRKIYKLNNIKFNVTTEVKDNEEVYNLKNYKIKYYLIENERIPGLIKRNK</sequence>
<evidence type="ECO:0000313" key="1">
    <source>
        <dbReference type="EMBL" id="MBC5639741.1"/>
    </source>
</evidence>
<accession>A0A8I0A948</accession>
<evidence type="ECO:0000313" key="2">
    <source>
        <dbReference type="Proteomes" id="UP000662088"/>
    </source>
</evidence>
<comment type="caution">
    <text evidence="1">The sequence shown here is derived from an EMBL/GenBank/DDBJ whole genome shotgun (WGS) entry which is preliminary data.</text>
</comment>
<dbReference type="Proteomes" id="UP000662088">
    <property type="component" value="Unassembled WGS sequence"/>
</dbReference>
<gene>
    <name evidence="1" type="ORF">H8R92_04715</name>
</gene>
<protein>
    <submittedName>
        <fullName evidence="1">Uncharacterized protein</fullName>
    </submittedName>
</protein>
<dbReference type="AlphaFoldDB" id="A0A8I0A948"/>
<dbReference type="EMBL" id="JACOOQ010000005">
    <property type="protein sequence ID" value="MBC5639741.1"/>
    <property type="molecule type" value="Genomic_DNA"/>
</dbReference>
<keyword evidence="2" id="KW-1185">Reference proteome</keyword>